<feature type="domain" description="Plastocyanin-like" evidence="5">
    <location>
        <begin position="570"/>
        <end position="662"/>
    </location>
</feature>
<dbReference type="Gene3D" id="2.60.40.420">
    <property type="entry name" value="Cupredoxins - blue copper proteins"/>
    <property type="match status" value="3"/>
</dbReference>
<dbReference type="PROSITE" id="PS00080">
    <property type="entry name" value="MULTICOPPER_OXIDASE2"/>
    <property type="match status" value="1"/>
</dbReference>
<comment type="caution">
    <text evidence="8">The sequence shown here is derived from an EMBL/GenBank/DDBJ whole genome shotgun (WGS) entry which is preliminary data.</text>
</comment>
<dbReference type="SUPFAM" id="SSF49503">
    <property type="entry name" value="Cupredoxins"/>
    <property type="match status" value="3"/>
</dbReference>
<dbReference type="GO" id="GO:0005507">
    <property type="term" value="F:copper ion binding"/>
    <property type="evidence" value="ECO:0007669"/>
    <property type="project" value="InterPro"/>
</dbReference>
<dbReference type="InterPro" id="IPR011706">
    <property type="entry name" value="Cu-oxidase_C"/>
</dbReference>
<keyword evidence="3" id="KW-0186">Copper</keyword>
<proteinExistence type="predicted"/>
<protein>
    <submittedName>
        <fullName evidence="8">Multicopper oxidase family protein</fullName>
    </submittedName>
</protein>
<dbReference type="InterPro" id="IPR008972">
    <property type="entry name" value="Cupredoxin"/>
</dbReference>
<dbReference type="Pfam" id="PF07732">
    <property type="entry name" value="Cu-oxidase_3"/>
    <property type="match status" value="1"/>
</dbReference>
<feature type="region of interest" description="Disordered" evidence="4">
    <location>
        <begin position="1"/>
        <end position="35"/>
    </location>
</feature>
<dbReference type="PANTHER" id="PTHR11709">
    <property type="entry name" value="MULTI-COPPER OXIDASE"/>
    <property type="match status" value="1"/>
</dbReference>
<evidence type="ECO:0000259" key="6">
    <source>
        <dbReference type="Pfam" id="PF07732"/>
    </source>
</evidence>
<evidence type="ECO:0000259" key="7">
    <source>
        <dbReference type="Pfam" id="PF19335"/>
    </source>
</evidence>
<dbReference type="AlphaFoldDB" id="A0A552WWZ9"/>
<evidence type="ECO:0000313" key="9">
    <source>
        <dbReference type="Proteomes" id="UP000318693"/>
    </source>
</evidence>
<keyword evidence="1" id="KW-0479">Metal-binding</keyword>
<feature type="domain" description="Heavy metal binding" evidence="7">
    <location>
        <begin position="485"/>
        <end position="509"/>
    </location>
</feature>
<dbReference type="Pfam" id="PF19335">
    <property type="entry name" value="HMBD"/>
    <property type="match status" value="2"/>
</dbReference>
<evidence type="ECO:0000256" key="1">
    <source>
        <dbReference type="ARBA" id="ARBA00022723"/>
    </source>
</evidence>
<organism evidence="8 9">
    <name type="scientific">Georgenia yuyongxinii</name>
    <dbReference type="NCBI Taxonomy" id="2589797"/>
    <lineage>
        <taxon>Bacteria</taxon>
        <taxon>Bacillati</taxon>
        <taxon>Actinomycetota</taxon>
        <taxon>Actinomycetes</taxon>
        <taxon>Micrococcales</taxon>
        <taxon>Bogoriellaceae</taxon>
        <taxon>Georgenia</taxon>
    </lineage>
</organism>
<reference evidence="8 9" key="1">
    <citation type="submission" date="2019-07" db="EMBL/GenBank/DDBJ databases">
        <title>Georgenia wutianyii sp. nov. and Georgenia *** sp. nov. isolated from plateau pika (Ochotona curzoniae) in the Qinghai-Tibet plateau of China.</title>
        <authorList>
            <person name="Tian Z."/>
        </authorList>
    </citation>
    <scope>NUCLEOTIDE SEQUENCE [LARGE SCALE GENOMIC DNA]</scope>
    <source>
        <strain evidence="8 9">Z446</strain>
    </source>
</reference>
<evidence type="ECO:0000256" key="4">
    <source>
        <dbReference type="SAM" id="MobiDB-lite"/>
    </source>
</evidence>
<evidence type="ECO:0000256" key="3">
    <source>
        <dbReference type="ARBA" id="ARBA00023008"/>
    </source>
</evidence>
<sequence>MRPPGGLRSPMTTPGLPMRPRRRQLAAGGTQVRGHKNARAALGLRAAPAVDAAGRRPAGFPSAETPYPGNSTPMCRGRRFSPARRRKDQEMTTNDNLFSTETVGLAEVSRPETIWLADGDRFALSIGPVRKHLTAKDLGDTGAGAELRMLAYNGSIPGPTLRVPQGAQITVDIRNDGDVQTTVHWHGLRLENRYDGVPHDTQAPIPVGGGYSSRVQFSDPGFYWYHPHLREDFAQEMGLYGTLVVDPTDPEYWPAVDRELTLTLDDLLVEDGHIAAFSRDMPNHTAMGRFGNVLLINGETSFAATATTGQVVRLYLVNTANTRLFNFALRGAPMKLVGGDSGRYEQETFIEEVLLAPSERAVVDVLFDTPGEVRLEHRTPNQTYHLGAFLVAPATEGRTAAAESFTTLRTDPDLTAERRSIGRDLDLDREPDKVLAFVSRMPRLYGEEIPVALSYACPMHPDVTGSEPAACPLCGMRLVAVAASYVCPMHPDVTAAEPTTCPQCGMKLVLSQTARAASHEPAQSHDHPGDGLEWEDLMPDINRASNPDTMIWQLVDRETGAVNGAIEWAFTVGDRVKIRLINEMDQDHPMHHPWHVHGAGRFLVLSRDGVPEPNLVWKDTVLLRAGQTVDVLLDVSNPGLWMAHCHIAEHAESGMMFSFNVARRPETVR</sequence>
<evidence type="ECO:0000313" key="8">
    <source>
        <dbReference type="EMBL" id="TRW47109.1"/>
    </source>
</evidence>
<accession>A0A552WWZ9</accession>
<feature type="domain" description="Heavy metal binding" evidence="7">
    <location>
        <begin position="455"/>
        <end position="480"/>
    </location>
</feature>
<evidence type="ECO:0000256" key="2">
    <source>
        <dbReference type="ARBA" id="ARBA00023002"/>
    </source>
</evidence>
<name>A0A552WWZ9_9MICO</name>
<dbReference type="CDD" id="cd04207">
    <property type="entry name" value="CuRO_3_LCC_like"/>
    <property type="match status" value="1"/>
</dbReference>
<dbReference type="EMBL" id="VJXR01000004">
    <property type="protein sequence ID" value="TRW47109.1"/>
    <property type="molecule type" value="Genomic_DNA"/>
</dbReference>
<dbReference type="PANTHER" id="PTHR11709:SF394">
    <property type="entry name" value="FI03373P-RELATED"/>
    <property type="match status" value="1"/>
</dbReference>
<dbReference type="InterPro" id="IPR045800">
    <property type="entry name" value="HMBD"/>
</dbReference>
<keyword evidence="2" id="KW-0560">Oxidoreductase</keyword>
<dbReference type="InterPro" id="IPR002355">
    <property type="entry name" value="Cu_oxidase_Cu_BS"/>
</dbReference>
<dbReference type="InterPro" id="IPR045087">
    <property type="entry name" value="Cu-oxidase_fam"/>
</dbReference>
<dbReference type="CDD" id="cd13861">
    <property type="entry name" value="CuRO_1_CumA_like"/>
    <property type="match status" value="1"/>
</dbReference>
<dbReference type="Pfam" id="PF07731">
    <property type="entry name" value="Cu-oxidase_2"/>
    <property type="match status" value="1"/>
</dbReference>
<evidence type="ECO:0000259" key="5">
    <source>
        <dbReference type="Pfam" id="PF07731"/>
    </source>
</evidence>
<dbReference type="Proteomes" id="UP000318693">
    <property type="component" value="Unassembled WGS sequence"/>
</dbReference>
<gene>
    <name evidence="8" type="ORF">FJ693_02380</name>
</gene>
<dbReference type="InterPro" id="IPR011707">
    <property type="entry name" value="Cu-oxidase-like_N"/>
</dbReference>
<feature type="domain" description="Plastocyanin-like" evidence="6">
    <location>
        <begin position="147"/>
        <end position="248"/>
    </location>
</feature>
<keyword evidence="9" id="KW-1185">Reference proteome</keyword>
<dbReference type="GO" id="GO:0016491">
    <property type="term" value="F:oxidoreductase activity"/>
    <property type="evidence" value="ECO:0007669"/>
    <property type="project" value="UniProtKB-KW"/>
</dbReference>